<dbReference type="EMBL" id="AOME01000079">
    <property type="protein sequence ID" value="EMA49159.1"/>
    <property type="molecule type" value="Genomic_DNA"/>
</dbReference>
<dbReference type="GO" id="GO:0008654">
    <property type="term" value="P:phospholipid biosynthetic process"/>
    <property type="evidence" value="ECO:0007669"/>
    <property type="project" value="InterPro"/>
</dbReference>
<evidence type="ECO:0000256" key="3">
    <source>
        <dbReference type="ARBA" id="ARBA00022777"/>
    </source>
</evidence>
<feature type="domain" description="DAGKc" evidence="6">
    <location>
        <begin position="33"/>
        <end position="158"/>
    </location>
</feature>
<dbReference type="NCBIfam" id="TIGR00147">
    <property type="entry name" value="YegS/Rv2252/BmrU family lipid kinase"/>
    <property type="match status" value="1"/>
</dbReference>
<dbReference type="Pfam" id="PF19279">
    <property type="entry name" value="YegS_C"/>
    <property type="match status" value="1"/>
</dbReference>
<comment type="caution">
    <text evidence="7">The sequence shown here is derived from an EMBL/GenBank/DDBJ whole genome shotgun (WGS) entry which is preliminary data.</text>
</comment>
<dbReference type="AlphaFoldDB" id="M0MWF3"/>
<feature type="compositionally biased region" description="Basic and acidic residues" evidence="5">
    <location>
        <begin position="19"/>
        <end position="28"/>
    </location>
</feature>
<feature type="region of interest" description="Disordered" evidence="5">
    <location>
        <begin position="1"/>
        <end position="36"/>
    </location>
</feature>
<keyword evidence="3 7" id="KW-0418">Kinase</keyword>
<accession>M0MWF3</accession>
<dbReference type="STRING" id="1227456.C450_17878"/>
<evidence type="ECO:0000259" key="6">
    <source>
        <dbReference type="PROSITE" id="PS50146"/>
    </source>
</evidence>
<sequence length="332" mass="34785">MNGRSVRRGRGPEPPIRTDGGRAADGHATDTGSEGSRVLVLNPVSGSADHTERIHELAADHDFAVRETSEAGDAIEFAREAADADLVAAAGGDGTIHEVVRGLYDADALDSTTIGVVPTGTGNNFAGNIGVGDVEEAFAVLETGDTRDIDCGIANGRPFVNSAIAGLTADASSETTADMKDSFGVLAYVVNTVQTAASFEGLTIDVETAADEESWHGEAAFVLIGNGRRFPVEGHTQADMEDGRFEVTIIEDRPTGKLVGEAAIRRLLGTDTSNITRLETAALSISVRDGEPGTFSLDGEMLSARELDVEAEREALSIRVGEGYEIDPEPLD</sequence>
<keyword evidence="1" id="KW-0808">Transferase</keyword>
<gene>
    <name evidence="7" type="ORF">C450_17878</name>
</gene>
<dbReference type="RefSeq" id="WP_005045645.1">
    <property type="nucleotide sequence ID" value="NZ_AOME01000079.1"/>
</dbReference>
<dbReference type="InterPro" id="IPR017438">
    <property type="entry name" value="ATP-NAD_kinase_N"/>
</dbReference>
<dbReference type="InterPro" id="IPR005218">
    <property type="entry name" value="Diacylglycerol/lipid_kinase"/>
</dbReference>
<dbReference type="InterPro" id="IPR001206">
    <property type="entry name" value="Diacylglycerol_kinase_cat_dom"/>
</dbReference>
<organism evidence="7 8">
    <name type="scientific">Halococcus salifodinae DSM 8989</name>
    <dbReference type="NCBI Taxonomy" id="1227456"/>
    <lineage>
        <taxon>Archaea</taxon>
        <taxon>Methanobacteriati</taxon>
        <taxon>Methanobacteriota</taxon>
        <taxon>Stenosarchaea group</taxon>
        <taxon>Halobacteria</taxon>
        <taxon>Halobacteriales</taxon>
        <taxon>Halococcaceae</taxon>
        <taxon>Halococcus</taxon>
    </lineage>
</organism>
<dbReference type="Pfam" id="PF00781">
    <property type="entry name" value="DAGK_cat"/>
    <property type="match status" value="1"/>
</dbReference>
<protein>
    <submittedName>
        <fullName evidence="7">Diacylglycerol kinase catalytic subunit</fullName>
    </submittedName>
</protein>
<evidence type="ECO:0000256" key="5">
    <source>
        <dbReference type="SAM" id="MobiDB-lite"/>
    </source>
</evidence>
<name>M0MWF3_9EURY</name>
<dbReference type="Gene3D" id="2.60.200.40">
    <property type="match status" value="1"/>
</dbReference>
<dbReference type="GO" id="GO:0016301">
    <property type="term" value="F:kinase activity"/>
    <property type="evidence" value="ECO:0007669"/>
    <property type="project" value="UniProtKB-KW"/>
</dbReference>
<dbReference type="SMART" id="SM00046">
    <property type="entry name" value="DAGKc"/>
    <property type="match status" value="1"/>
</dbReference>
<dbReference type="SUPFAM" id="SSF111331">
    <property type="entry name" value="NAD kinase/diacylglycerol kinase-like"/>
    <property type="match status" value="1"/>
</dbReference>
<dbReference type="PANTHER" id="PTHR12358:SF54">
    <property type="entry name" value="SPHINGOSINE KINASE RELATED PROTEIN"/>
    <property type="match status" value="1"/>
</dbReference>
<dbReference type="Proteomes" id="UP000011625">
    <property type="component" value="Unassembled WGS sequence"/>
</dbReference>
<dbReference type="GO" id="GO:0005524">
    <property type="term" value="F:ATP binding"/>
    <property type="evidence" value="ECO:0007669"/>
    <property type="project" value="UniProtKB-KW"/>
</dbReference>
<dbReference type="InterPro" id="IPR016064">
    <property type="entry name" value="NAD/diacylglycerol_kinase_sf"/>
</dbReference>
<evidence type="ECO:0000256" key="1">
    <source>
        <dbReference type="ARBA" id="ARBA00022679"/>
    </source>
</evidence>
<dbReference type="PANTHER" id="PTHR12358">
    <property type="entry name" value="SPHINGOSINE KINASE"/>
    <property type="match status" value="1"/>
</dbReference>
<evidence type="ECO:0000256" key="4">
    <source>
        <dbReference type="ARBA" id="ARBA00022840"/>
    </source>
</evidence>
<evidence type="ECO:0000256" key="2">
    <source>
        <dbReference type="ARBA" id="ARBA00022741"/>
    </source>
</evidence>
<keyword evidence="4" id="KW-0067">ATP-binding</keyword>
<proteinExistence type="predicted"/>
<keyword evidence="2" id="KW-0547">Nucleotide-binding</keyword>
<keyword evidence="8" id="KW-1185">Reference proteome</keyword>
<dbReference type="Gene3D" id="3.40.50.10330">
    <property type="entry name" value="Probable inorganic polyphosphate/atp-NAD kinase, domain 1"/>
    <property type="match status" value="1"/>
</dbReference>
<dbReference type="InterPro" id="IPR045540">
    <property type="entry name" value="YegS/DAGK_C"/>
</dbReference>
<dbReference type="InterPro" id="IPR050187">
    <property type="entry name" value="Lipid_Phosphate_FormReg"/>
</dbReference>
<dbReference type="PROSITE" id="PS50146">
    <property type="entry name" value="DAGK"/>
    <property type="match status" value="1"/>
</dbReference>
<evidence type="ECO:0000313" key="7">
    <source>
        <dbReference type="EMBL" id="EMA49159.1"/>
    </source>
</evidence>
<reference evidence="7 8" key="1">
    <citation type="journal article" date="2014" name="PLoS Genet.">
        <title>Phylogenetically driven sequencing of extremely halophilic archaea reveals strategies for static and dynamic osmo-response.</title>
        <authorList>
            <person name="Becker E.A."/>
            <person name="Seitzer P.M."/>
            <person name="Tritt A."/>
            <person name="Larsen D."/>
            <person name="Krusor M."/>
            <person name="Yao A.I."/>
            <person name="Wu D."/>
            <person name="Madern D."/>
            <person name="Eisen J.A."/>
            <person name="Darling A.E."/>
            <person name="Facciotti M.T."/>
        </authorList>
    </citation>
    <scope>NUCLEOTIDE SEQUENCE [LARGE SCALE GENOMIC DNA]</scope>
    <source>
        <strain evidence="7 8">DSM 8989</strain>
    </source>
</reference>
<dbReference type="PATRIC" id="fig|1227456.3.peg.3634"/>
<evidence type="ECO:0000313" key="8">
    <source>
        <dbReference type="Proteomes" id="UP000011625"/>
    </source>
</evidence>